<evidence type="ECO:0000313" key="3">
    <source>
        <dbReference type="Proteomes" id="UP001321520"/>
    </source>
</evidence>
<dbReference type="Proteomes" id="UP001321520">
    <property type="component" value="Chromosome"/>
</dbReference>
<reference evidence="2 3" key="1">
    <citation type="submission" date="2022-05" db="EMBL/GenBank/DDBJ databases">
        <title>Microbulbifer sp. nov., isolated from sponge.</title>
        <authorList>
            <person name="Gao L."/>
        </authorList>
    </citation>
    <scope>NUCLEOTIDE SEQUENCE [LARGE SCALE GENOMIC DNA]</scope>
    <source>
        <strain evidence="2 3">MI-G</strain>
    </source>
</reference>
<evidence type="ECO:0000313" key="2">
    <source>
        <dbReference type="EMBL" id="WKD50056.1"/>
    </source>
</evidence>
<dbReference type="RefSeq" id="WP_301415983.1">
    <property type="nucleotide sequence ID" value="NZ_CP098023.1"/>
</dbReference>
<evidence type="ECO:0000256" key="1">
    <source>
        <dbReference type="SAM" id="Phobius"/>
    </source>
</evidence>
<gene>
    <name evidence="2" type="ORF">M8T91_01110</name>
</gene>
<protein>
    <recommendedName>
        <fullName evidence="4">2TM domain-containing protein</fullName>
    </recommendedName>
</protein>
<sequence length="86" mass="10105">MNLEKWKRTRGKGKKRFLWVNGALQWGITTALLWSLLMQVTNPAEPIWFRPAIALVLFPLGGLVWAHWVWQSSESKYKDREQKVNP</sequence>
<organism evidence="2 3">
    <name type="scientific">Microbulbifer spongiae</name>
    <dbReference type="NCBI Taxonomy" id="2944933"/>
    <lineage>
        <taxon>Bacteria</taxon>
        <taxon>Pseudomonadati</taxon>
        <taxon>Pseudomonadota</taxon>
        <taxon>Gammaproteobacteria</taxon>
        <taxon>Cellvibrionales</taxon>
        <taxon>Microbulbiferaceae</taxon>
        <taxon>Microbulbifer</taxon>
    </lineage>
</organism>
<keyword evidence="1" id="KW-0472">Membrane</keyword>
<keyword evidence="1" id="KW-0812">Transmembrane</keyword>
<feature type="transmembrane region" description="Helical" evidence="1">
    <location>
        <begin position="17"/>
        <end position="36"/>
    </location>
</feature>
<accession>A0ABY9EDI0</accession>
<name>A0ABY9EDI0_9GAMM</name>
<dbReference type="EMBL" id="CP098023">
    <property type="protein sequence ID" value="WKD50056.1"/>
    <property type="molecule type" value="Genomic_DNA"/>
</dbReference>
<evidence type="ECO:0008006" key="4">
    <source>
        <dbReference type="Google" id="ProtNLM"/>
    </source>
</evidence>
<keyword evidence="1" id="KW-1133">Transmembrane helix</keyword>
<proteinExistence type="predicted"/>
<feature type="transmembrane region" description="Helical" evidence="1">
    <location>
        <begin position="48"/>
        <end position="70"/>
    </location>
</feature>
<keyword evidence="3" id="KW-1185">Reference proteome</keyword>